<dbReference type="Gene3D" id="2.20.70.10">
    <property type="match status" value="1"/>
</dbReference>
<proteinExistence type="predicted"/>
<accession>A0ABV7ZY14</accession>
<sequence>MKFCNQCATPLAYGVPPDDNMPRFHCPACLVVHYENPRIITCTLPIWQQQILLCKRAIEPQLGLWTLPGGFMENGETVAEGALRETWEEARSRPTIRQLLAIVDLPQYHQVHMFYLADMPNADCAPTSESSEVALFHPHEIPWDHLAFRTVRAALEHYVEHRDKGPGLPLLETRITPR</sequence>
<dbReference type="Pfam" id="PF14803">
    <property type="entry name" value="Zn_ribbon_Nudix"/>
    <property type="match status" value="1"/>
</dbReference>
<dbReference type="CDD" id="cd04511">
    <property type="entry name" value="NUDIX_Hydrolase"/>
    <property type="match status" value="1"/>
</dbReference>
<dbReference type="EC" id="3.6.-.-" evidence="2"/>
<evidence type="ECO:0000313" key="2">
    <source>
        <dbReference type="EMBL" id="MFC3853428.1"/>
    </source>
</evidence>
<reference evidence="3" key="1">
    <citation type="journal article" date="2019" name="Int. J. Syst. Evol. Microbiol.">
        <title>The Global Catalogue of Microorganisms (GCM) 10K type strain sequencing project: providing services to taxonomists for standard genome sequencing and annotation.</title>
        <authorList>
            <consortium name="The Broad Institute Genomics Platform"/>
            <consortium name="The Broad Institute Genome Sequencing Center for Infectious Disease"/>
            <person name="Wu L."/>
            <person name="Ma J."/>
        </authorList>
    </citation>
    <scope>NUCLEOTIDE SEQUENCE [LARGE SCALE GENOMIC DNA]</scope>
    <source>
        <strain evidence="3">IBRC 10765</strain>
    </source>
</reference>
<dbReference type="PANTHER" id="PTHR43222">
    <property type="entry name" value="NUDIX HYDROLASE 23"/>
    <property type="match status" value="1"/>
</dbReference>
<name>A0ABV7ZY14_9GAMM</name>
<dbReference type="Pfam" id="PF00293">
    <property type="entry name" value="NUDIX"/>
    <property type="match status" value="1"/>
</dbReference>
<protein>
    <submittedName>
        <fullName evidence="2">NUDIX hydrolase</fullName>
        <ecNumber evidence="2">3.6.-.-</ecNumber>
    </submittedName>
</protein>
<keyword evidence="3" id="KW-1185">Reference proteome</keyword>
<comment type="caution">
    <text evidence="2">The sequence shown here is derived from an EMBL/GenBank/DDBJ whole genome shotgun (WGS) entry which is preliminary data.</text>
</comment>
<dbReference type="EMBL" id="JBHRYR010000003">
    <property type="protein sequence ID" value="MFC3853428.1"/>
    <property type="molecule type" value="Genomic_DNA"/>
</dbReference>
<dbReference type="PROSITE" id="PS51462">
    <property type="entry name" value="NUDIX"/>
    <property type="match status" value="1"/>
</dbReference>
<dbReference type="GO" id="GO:0016787">
    <property type="term" value="F:hydrolase activity"/>
    <property type="evidence" value="ECO:0007669"/>
    <property type="project" value="UniProtKB-KW"/>
</dbReference>
<dbReference type="PANTHER" id="PTHR43222:SF2">
    <property type="entry name" value="NUDIX HYDROLASE 23, CHLOROPLASTIC"/>
    <property type="match status" value="1"/>
</dbReference>
<dbReference type="InterPro" id="IPR000086">
    <property type="entry name" value="NUDIX_hydrolase_dom"/>
</dbReference>
<dbReference type="Proteomes" id="UP001595617">
    <property type="component" value="Unassembled WGS sequence"/>
</dbReference>
<dbReference type="InterPro" id="IPR015797">
    <property type="entry name" value="NUDIX_hydrolase-like_dom_sf"/>
</dbReference>
<feature type="domain" description="Nudix hydrolase" evidence="1">
    <location>
        <begin position="22"/>
        <end position="159"/>
    </location>
</feature>
<keyword evidence="2" id="KW-0378">Hydrolase</keyword>
<organism evidence="2 3">
    <name type="scientific">Saccharospirillum mangrovi</name>
    <dbReference type="NCBI Taxonomy" id="2161747"/>
    <lineage>
        <taxon>Bacteria</taxon>
        <taxon>Pseudomonadati</taxon>
        <taxon>Pseudomonadota</taxon>
        <taxon>Gammaproteobacteria</taxon>
        <taxon>Oceanospirillales</taxon>
        <taxon>Saccharospirillaceae</taxon>
        <taxon>Saccharospirillum</taxon>
    </lineage>
</organism>
<evidence type="ECO:0000259" key="1">
    <source>
        <dbReference type="PROSITE" id="PS51462"/>
    </source>
</evidence>
<dbReference type="InterPro" id="IPR029401">
    <property type="entry name" value="Nudix_N"/>
</dbReference>
<dbReference type="RefSeq" id="WP_380696572.1">
    <property type="nucleotide sequence ID" value="NZ_JBHRYR010000003.1"/>
</dbReference>
<dbReference type="SUPFAM" id="SSF55811">
    <property type="entry name" value="Nudix"/>
    <property type="match status" value="1"/>
</dbReference>
<dbReference type="Gene3D" id="3.90.79.10">
    <property type="entry name" value="Nucleoside Triphosphate Pyrophosphohydrolase"/>
    <property type="match status" value="1"/>
</dbReference>
<gene>
    <name evidence="2" type="ORF">ACFOOG_11340</name>
</gene>
<evidence type="ECO:0000313" key="3">
    <source>
        <dbReference type="Proteomes" id="UP001595617"/>
    </source>
</evidence>